<evidence type="ECO:0000313" key="2">
    <source>
        <dbReference type="Proteomes" id="UP001165378"/>
    </source>
</evidence>
<accession>A0AA41U0A9</accession>
<dbReference type="EMBL" id="JAKFHA010000006">
    <property type="protein sequence ID" value="MCF2528210.1"/>
    <property type="molecule type" value="Genomic_DNA"/>
</dbReference>
<protein>
    <submittedName>
        <fullName evidence="1">Uncharacterized protein</fullName>
    </submittedName>
</protein>
<name>A0AA41U0A9_9ACTN</name>
<comment type="caution">
    <text evidence="1">The sequence shown here is derived from an EMBL/GenBank/DDBJ whole genome shotgun (WGS) entry which is preliminary data.</text>
</comment>
<evidence type="ECO:0000313" key="1">
    <source>
        <dbReference type="EMBL" id="MCF2528210.1"/>
    </source>
</evidence>
<dbReference type="AlphaFoldDB" id="A0AA41U0A9"/>
<reference evidence="1" key="1">
    <citation type="submission" date="2022-01" db="EMBL/GenBank/DDBJ databases">
        <title>Genome-Based Taxonomic Classification of the Phylum Actinobacteria.</title>
        <authorList>
            <person name="Gao Y."/>
        </authorList>
    </citation>
    <scope>NUCLEOTIDE SEQUENCE</scope>
    <source>
        <strain evidence="1">KLBMP 8922</strain>
    </source>
</reference>
<gene>
    <name evidence="1" type="ORF">LZ495_13380</name>
</gene>
<dbReference type="Proteomes" id="UP001165378">
    <property type="component" value="Unassembled WGS sequence"/>
</dbReference>
<sequence length="75" mass="7730">MLTIALFAAALAVAVTVLTLVVRSRTSRTATVEGLATERRHTTTARAAGGIWGVHGAGTQATAARTAPESTRAFH</sequence>
<keyword evidence="2" id="KW-1185">Reference proteome</keyword>
<dbReference type="RefSeq" id="WP_235052381.1">
    <property type="nucleotide sequence ID" value="NZ_JAKFHA010000006.1"/>
</dbReference>
<proteinExistence type="predicted"/>
<organism evidence="1 2">
    <name type="scientific">Yinghuangia soli</name>
    <dbReference type="NCBI Taxonomy" id="2908204"/>
    <lineage>
        <taxon>Bacteria</taxon>
        <taxon>Bacillati</taxon>
        <taxon>Actinomycetota</taxon>
        <taxon>Actinomycetes</taxon>
        <taxon>Kitasatosporales</taxon>
        <taxon>Streptomycetaceae</taxon>
        <taxon>Yinghuangia</taxon>
    </lineage>
</organism>